<dbReference type="EMBL" id="JAPKHW010000017">
    <property type="protein sequence ID" value="MCX4147816.1"/>
    <property type="molecule type" value="Genomic_DNA"/>
</dbReference>
<dbReference type="AlphaFoldDB" id="A0AAP5BDN9"/>
<comment type="caution">
    <text evidence="2">The sequence shown here is derived from an EMBL/GenBank/DDBJ whole genome shotgun (WGS) entry which is preliminary data.</text>
</comment>
<protein>
    <submittedName>
        <fullName evidence="2">Uncharacterized protein</fullName>
    </submittedName>
</protein>
<dbReference type="RefSeq" id="WP_171926228.1">
    <property type="nucleotide sequence ID" value="NZ_JAMXWF010000017.1"/>
</dbReference>
<keyword evidence="3" id="KW-1185">Reference proteome</keyword>
<evidence type="ECO:0000313" key="3">
    <source>
        <dbReference type="Proteomes" id="UP001209412"/>
    </source>
</evidence>
<proteinExistence type="predicted"/>
<dbReference type="Proteomes" id="UP001209412">
    <property type="component" value="Unassembled WGS sequence"/>
</dbReference>
<name>A0AAP5BDN9_9BURK</name>
<dbReference type="Proteomes" id="UP001242288">
    <property type="component" value="Unassembled WGS sequence"/>
</dbReference>
<organism evidence="2 4">
    <name type="scientific">Paraburkholderia madseniana</name>
    <dbReference type="NCBI Taxonomy" id="2599607"/>
    <lineage>
        <taxon>Bacteria</taxon>
        <taxon>Pseudomonadati</taxon>
        <taxon>Pseudomonadota</taxon>
        <taxon>Betaproteobacteria</taxon>
        <taxon>Burkholderiales</taxon>
        <taxon>Burkholderiaceae</taxon>
        <taxon>Paraburkholderia</taxon>
    </lineage>
</organism>
<sequence length="87" mass="10356">MKKSPVDMKRAINAAPVGLLIPEYRHTQSTFKPPYRNQKDRYRIDIGESDHHNAQDIREIFYVTMRTVFNYEKMNKSRPKKETSNAR</sequence>
<dbReference type="EMBL" id="JAMXWF010000017">
    <property type="protein sequence ID" value="MDQ6409638.1"/>
    <property type="molecule type" value="Genomic_DNA"/>
</dbReference>
<accession>A0AAP5BDN9</accession>
<evidence type="ECO:0000313" key="1">
    <source>
        <dbReference type="EMBL" id="MCX4147816.1"/>
    </source>
</evidence>
<gene>
    <name evidence="2" type="ORF">NIE36_20805</name>
    <name evidence="1" type="ORF">OSB80_20865</name>
</gene>
<reference evidence="2" key="1">
    <citation type="submission" date="2022-06" db="EMBL/GenBank/DDBJ databases">
        <title>PHB producers.</title>
        <authorList>
            <person name="Besaury L."/>
        </authorList>
    </citation>
    <scope>NUCLEOTIDE SEQUENCE</scope>
    <source>
        <strain evidence="2 3">SEWS6</strain>
    </source>
</reference>
<evidence type="ECO:0000313" key="4">
    <source>
        <dbReference type="Proteomes" id="UP001242288"/>
    </source>
</evidence>
<evidence type="ECO:0000313" key="2">
    <source>
        <dbReference type="EMBL" id="MDQ6409638.1"/>
    </source>
</evidence>